<feature type="compositionally biased region" description="Basic and acidic residues" evidence="1">
    <location>
        <begin position="144"/>
        <end position="161"/>
    </location>
</feature>
<reference evidence="2" key="1">
    <citation type="journal article" date="2020" name="Stud. Mycol.">
        <title>101 Dothideomycetes genomes: a test case for predicting lifestyles and emergence of pathogens.</title>
        <authorList>
            <person name="Haridas S."/>
            <person name="Albert R."/>
            <person name="Binder M."/>
            <person name="Bloem J."/>
            <person name="Labutti K."/>
            <person name="Salamov A."/>
            <person name="Andreopoulos B."/>
            <person name="Baker S."/>
            <person name="Barry K."/>
            <person name="Bills G."/>
            <person name="Bluhm B."/>
            <person name="Cannon C."/>
            <person name="Castanera R."/>
            <person name="Culley D."/>
            <person name="Daum C."/>
            <person name="Ezra D."/>
            <person name="Gonzalez J."/>
            <person name="Henrissat B."/>
            <person name="Kuo A."/>
            <person name="Liang C."/>
            <person name="Lipzen A."/>
            <person name="Lutzoni F."/>
            <person name="Magnuson J."/>
            <person name="Mondo S."/>
            <person name="Nolan M."/>
            <person name="Ohm R."/>
            <person name="Pangilinan J."/>
            <person name="Park H.-J."/>
            <person name="Ramirez L."/>
            <person name="Alfaro M."/>
            <person name="Sun H."/>
            <person name="Tritt A."/>
            <person name="Yoshinaga Y."/>
            <person name="Zwiers L.-H."/>
            <person name="Turgeon B."/>
            <person name="Goodwin S."/>
            <person name="Spatafora J."/>
            <person name="Crous P."/>
            <person name="Grigoriev I."/>
        </authorList>
    </citation>
    <scope>NUCLEOTIDE SEQUENCE</scope>
    <source>
        <strain evidence="2">CBS 110217</strain>
    </source>
</reference>
<dbReference type="AlphaFoldDB" id="A0A9P4HJ51"/>
<accession>A0A9P4HJ51</accession>
<evidence type="ECO:0000313" key="3">
    <source>
        <dbReference type="Proteomes" id="UP000799777"/>
    </source>
</evidence>
<comment type="caution">
    <text evidence="2">The sequence shown here is derived from an EMBL/GenBank/DDBJ whole genome shotgun (WGS) entry which is preliminary data.</text>
</comment>
<feature type="region of interest" description="Disordered" evidence="1">
    <location>
        <begin position="68"/>
        <end position="108"/>
    </location>
</feature>
<evidence type="ECO:0000256" key="1">
    <source>
        <dbReference type="SAM" id="MobiDB-lite"/>
    </source>
</evidence>
<feature type="region of interest" description="Disordered" evidence="1">
    <location>
        <begin position="131"/>
        <end position="168"/>
    </location>
</feature>
<dbReference type="EMBL" id="ML978155">
    <property type="protein sequence ID" value="KAF2036221.1"/>
    <property type="molecule type" value="Genomic_DNA"/>
</dbReference>
<evidence type="ECO:0000313" key="2">
    <source>
        <dbReference type="EMBL" id="KAF2036221.1"/>
    </source>
</evidence>
<keyword evidence="3" id="KW-1185">Reference proteome</keyword>
<protein>
    <submittedName>
        <fullName evidence="2">Uncharacterized protein</fullName>
    </submittedName>
</protein>
<gene>
    <name evidence="2" type="ORF">EK21DRAFT_83925</name>
</gene>
<proteinExistence type="predicted"/>
<organism evidence="2 3">
    <name type="scientific">Setomelanomma holmii</name>
    <dbReference type="NCBI Taxonomy" id="210430"/>
    <lineage>
        <taxon>Eukaryota</taxon>
        <taxon>Fungi</taxon>
        <taxon>Dikarya</taxon>
        <taxon>Ascomycota</taxon>
        <taxon>Pezizomycotina</taxon>
        <taxon>Dothideomycetes</taxon>
        <taxon>Pleosporomycetidae</taxon>
        <taxon>Pleosporales</taxon>
        <taxon>Pleosporineae</taxon>
        <taxon>Phaeosphaeriaceae</taxon>
        <taxon>Setomelanomma</taxon>
    </lineage>
</organism>
<dbReference type="Proteomes" id="UP000799777">
    <property type="component" value="Unassembled WGS sequence"/>
</dbReference>
<name>A0A9P4HJ51_9PLEO</name>
<sequence>MPDGGCETAPETFSECALEARQAIMTTPRIVNICEATEPSNTSGNDAWKVLVEVKRPHEPVKELLTAPATPDRSEAALPHGGPDTQESVISEHNIREPVENMSETSRRLRTSLPNTRTFTNSTTTVHTAADARSNRTSTQSYVQHDRGKLSASLHRPEPPKIPRSKTNRTSWGEITISNILGRY</sequence>